<protein>
    <submittedName>
        <fullName evidence="1">Uncharacterized protein</fullName>
    </submittedName>
</protein>
<reference evidence="1 2" key="1">
    <citation type="journal article" date="2013" name="PLoS Genet.">
        <title>The genome and development-dependent transcriptomes of Pyronema confluens: a window into fungal evolution.</title>
        <authorList>
            <person name="Traeger S."/>
            <person name="Altegoer F."/>
            <person name="Freitag M."/>
            <person name="Gabaldon T."/>
            <person name="Kempken F."/>
            <person name="Kumar A."/>
            <person name="Marcet-Houben M."/>
            <person name="Poggeler S."/>
            <person name="Stajich J.E."/>
            <person name="Nowrousian M."/>
        </authorList>
    </citation>
    <scope>NUCLEOTIDE SEQUENCE [LARGE SCALE GENOMIC DNA]</scope>
    <source>
        <strain evidence="2">CBS 100304</strain>
        <tissue evidence="1">Vegetative mycelium</tissue>
    </source>
</reference>
<organism evidence="1 2">
    <name type="scientific">Pyronema omphalodes (strain CBS 100304)</name>
    <name type="common">Pyronema confluens</name>
    <dbReference type="NCBI Taxonomy" id="1076935"/>
    <lineage>
        <taxon>Eukaryota</taxon>
        <taxon>Fungi</taxon>
        <taxon>Dikarya</taxon>
        <taxon>Ascomycota</taxon>
        <taxon>Pezizomycotina</taxon>
        <taxon>Pezizomycetes</taxon>
        <taxon>Pezizales</taxon>
        <taxon>Pyronemataceae</taxon>
        <taxon>Pyronema</taxon>
    </lineage>
</organism>
<accession>U4L5P3</accession>
<dbReference type="EMBL" id="HF935704">
    <property type="protein sequence ID" value="CCX12490.1"/>
    <property type="molecule type" value="Genomic_DNA"/>
</dbReference>
<dbReference type="AlphaFoldDB" id="U4L5P3"/>
<keyword evidence="2" id="KW-1185">Reference proteome</keyword>
<sequence length="80" mass="9232">MHLRSSPLRWPRNIDDIDSDMESKTESLTKENQYVICSNSQLSCFRRRSAMLDSILLQLWFGSFKASRSRDCRGTFLAAG</sequence>
<proteinExistence type="predicted"/>
<gene>
    <name evidence="1" type="ORF">PCON_12084</name>
</gene>
<name>U4L5P3_PYROM</name>
<evidence type="ECO:0000313" key="2">
    <source>
        <dbReference type="Proteomes" id="UP000018144"/>
    </source>
</evidence>
<evidence type="ECO:0000313" key="1">
    <source>
        <dbReference type="EMBL" id="CCX12490.1"/>
    </source>
</evidence>
<dbReference type="Proteomes" id="UP000018144">
    <property type="component" value="Unassembled WGS sequence"/>
</dbReference>